<accession>A0ABN9CXN7</accession>
<reference evidence="1" key="1">
    <citation type="submission" date="2023-05" db="EMBL/GenBank/DDBJ databases">
        <authorList>
            <person name="Stuckert A."/>
        </authorList>
    </citation>
    <scope>NUCLEOTIDE SEQUENCE</scope>
</reference>
<evidence type="ECO:0000313" key="1">
    <source>
        <dbReference type="EMBL" id="CAI9564980.1"/>
    </source>
</evidence>
<feature type="non-terminal residue" evidence="1">
    <location>
        <position position="301"/>
    </location>
</feature>
<dbReference type="Proteomes" id="UP001162483">
    <property type="component" value="Unassembled WGS sequence"/>
</dbReference>
<proteinExistence type="predicted"/>
<sequence length="301" mass="34571">MAEVVFSPESLMKHILLVPLLPNFYFSVTNPNLQNLILHLPCQKLFSLLSLIARLLFAPPPTKSVPPFPEPRVPYPHYSSLTTLEQDTYVKLMIKFINKKKNNLNILQMKEYKHFEFLKLKLSSEHMEFQKFLQNAARSCAEDYNVLCADATRYIQEMIRSCQAYVKDYPELYVVHDMTSILGGKFIPDLSLNLEKCLLKMGSVNFVKVKFPTDDIVLSKSYKKVSRTVSPVRKAGRLHKGVTSDPNISKLVSKYYPQVVLTVQALYTLLNNHGPVYSEQWEIPVRVETINSIDDKPSRVV</sequence>
<dbReference type="PANTHER" id="PTHR14633">
    <property type="entry name" value="LITTLE ELONGATION COMPLEX SUBUNIT 2"/>
    <property type="match status" value="1"/>
</dbReference>
<protein>
    <submittedName>
        <fullName evidence="1">Uncharacterized protein</fullName>
    </submittedName>
</protein>
<gene>
    <name evidence="1" type="ORF">SPARVUS_LOCUS6009683</name>
</gene>
<dbReference type="EMBL" id="CATNWA010013358">
    <property type="protein sequence ID" value="CAI9564980.1"/>
    <property type="molecule type" value="Genomic_DNA"/>
</dbReference>
<keyword evidence="2" id="KW-1185">Reference proteome</keyword>
<dbReference type="PANTHER" id="PTHR14633:SF3">
    <property type="entry name" value="LITTLE ELONGATION COMPLEX SUBUNIT 2"/>
    <property type="match status" value="1"/>
</dbReference>
<organism evidence="1 2">
    <name type="scientific">Staurois parvus</name>
    <dbReference type="NCBI Taxonomy" id="386267"/>
    <lineage>
        <taxon>Eukaryota</taxon>
        <taxon>Metazoa</taxon>
        <taxon>Chordata</taxon>
        <taxon>Craniata</taxon>
        <taxon>Vertebrata</taxon>
        <taxon>Euteleostomi</taxon>
        <taxon>Amphibia</taxon>
        <taxon>Batrachia</taxon>
        <taxon>Anura</taxon>
        <taxon>Neobatrachia</taxon>
        <taxon>Ranoidea</taxon>
        <taxon>Ranidae</taxon>
        <taxon>Staurois</taxon>
    </lineage>
</organism>
<comment type="caution">
    <text evidence="1">The sequence shown here is derived from an EMBL/GenBank/DDBJ whole genome shotgun (WGS) entry which is preliminary data.</text>
</comment>
<evidence type="ECO:0000313" key="2">
    <source>
        <dbReference type="Proteomes" id="UP001162483"/>
    </source>
</evidence>
<name>A0ABN9CXN7_9NEOB</name>